<sequence>MVIIMQTMLFCREFEFPLFLSWLLCLLNFARKPWLVDLHRHKMQLFKVETYSFRVVFSIV</sequence>
<name>A0A0V1N6M8_9BILA</name>
<proteinExistence type="predicted"/>
<evidence type="ECO:0000313" key="2">
    <source>
        <dbReference type="Proteomes" id="UP000054843"/>
    </source>
</evidence>
<accession>A0A0V1N6M8</accession>
<keyword evidence="2" id="KW-1185">Reference proteome</keyword>
<reference evidence="1 2" key="1">
    <citation type="submission" date="2015-01" db="EMBL/GenBank/DDBJ databases">
        <title>Evolution of Trichinella species and genotypes.</title>
        <authorList>
            <person name="Korhonen P.K."/>
            <person name="Edoardo P."/>
            <person name="Giuseppe L.R."/>
            <person name="Gasser R.B."/>
        </authorList>
    </citation>
    <scope>NUCLEOTIDE SEQUENCE [LARGE SCALE GENOMIC DNA]</scope>
    <source>
        <strain evidence="1">ISS1980</strain>
    </source>
</reference>
<dbReference type="EMBL" id="JYDO01000006">
    <property type="protein sequence ID" value="KRZ79610.1"/>
    <property type="molecule type" value="Genomic_DNA"/>
</dbReference>
<comment type="caution">
    <text evidence="1">The sequence shown here is derived from an EMBL/GenBank/DDBJ whole genome shotgun (WGS) entry which is preliminary data.</text>
</comment>
<evidence type="ECO:0000313" key="1">
    <source>
        <dbReference type="EMBL" id="KRZ79610.1"/>
    </source>
</evidence>
<dbReference type="Proteomes" id="UP000054843">
    <property type="component" value="Unassembled WGS sequence"/>
</dbReference>
<protein>
    <submittedName>
        <fullName evidence="1">Uncharacterized protein</fullName>
    </submittedName>
</protein>
<dbReference type="AlphaFoldDB" id="A0A0V1N6M8"/>
<gene>
    <name evidence="1" type="ORF">T10_3595</name>
</gene>
<organism evidence="1 2">
    <name type="scientific">Trichinella papuae</name>
    <dbReference type="NCBI Taxonomy" id="268474"/>
    <lineage>
        <taxon>Eukaryota</taxon>
        <taxon>Metazoa</taxon>
        <taxon>Ecdysozoa</taxon>
        <taxon>Nematoda</taxon>
        <taxon>Enoplea</taxon>
        <taxon>Dorylaimia</taxon>
        <taxon>Trichinellida</taxon>
        <taxon>Trichinellidae</taxon>
        <taxon>Trichinella</taxon>
    </lineage>
</organism>